<dbReference type="InterPro" id="IPR002481">
    <property type="entry name" value="FUR"/>
</dbReference>
<dbReference type="GO" id="GO:0045892">
    <property type="term" value="P:negative regulation of DNA-templated transcription"/>
    <property type="evidence" value="ECO:0007669"/>
    <property type="project" value="TreeGrafter"/>
</dbReference>
<proteinExistence type="inferred from homology"/>
<dbReference type="GO" id="GO:1900376">
    <property type="term" value="P:regulation of secondary metabolite biosynthetic process"/>
    <property type="evidence" value="ECO:0007669"/>
    <property type="project" value="TreeGrafter"/>
</dbReference>
<reference evidence="2" key="1">
    <citation type="submission" date="2020-10" db="EMBL/GenBank/DDBJ databases">
        <title>Connecting structure to function with the recovery of over 1000 high-quality activated sludge metagenome-assembled genomes encoding full-length rRNA genes using long-read sequencing.</title>
        <authorList>
            <person name="Singleton C.M."/>
            <person name="Petriglieri F."/>
            <person name="Kristensen J.M."/>
            <person name="Kirkegaard R.H."/>
            <person name="Michaelsen T.Y."/>
            <person name="Andersen M.H."/>
            <person name="Karst S.M."/>
            <person name="Dueholm M.S."/>
            <person name="Nielsen P.H."/>
            <person name="Albertsen M."/>
        </authorList>
    </citation>
    <scope>NUCLEOTIDE SEQUENCE</scope>
    <source>
        <strain evidence="2">Bjer_18-Q3-R1-45_BAT3C.347</strain>
    </source>
</reference>
<name>A0A9D7E5M6_9PROT</name>
<dbReference type="InterPro" id="IPR036390">
    <property type="entry name" value="WH_DNA-bd_sf"/>
</dbReference>
<sequence length="137" mass="15238">MNVLEHAEIADRLRAAGIPVTLQRLAIAHALFERPIHVTAEQLLRQVKASVPETSRATVYNSLKLFVEKGLVKELMVDPERVVFDSNTEPHFHLYDIVTGDLTDVPAEQMSLVGLPALPPGTKLEQIDVIVRVSPQR</sequence>
<dbReference type="PANTHER" id="PTHR33202">
    <property type="entry name" value="ZINC UPTAKE REGULATION PROTEIN"/>
    <property type="match status" value="1"/>
</dbReference>
<dbReference type="InterPro" id="IPR036388">
    <property type="entry name" value="WH-like_DNA-bd_sf"/>
</dbReference>
<dbReference type="GO" id="GO:0005737">
    <property type="term" value="C:cytoplasm"/>
    <property type="evidence" value="ECO:0007669"/>
    <property type="project" value="UniProtKB-SubCell"/>
</dbReference>
<dbReference type="GO" id="GO:0000976">
    <property type="term" value="F:transcription cis-regulatory region binding"/>
    <property type="evidence" value="ECO:0007669"/>
    <property type="project" value="TreeGrafter"/>
</dbReference>
<dbReference type="EMBL" id="JADJEV010000001">
    <property type="protein sequence ID" value="MBK6971612.1"/>
    <property type="molecule type" value="Genomic_DNA"/>
</dbReference>
<comment type="caution">
    <text evidence="2">The sequence shown here is derived from an EMBL/GenBank/DDBJ whole genome shotgun (WGS) entry which is preliminary data.</text>
</comment>
<accession>A0A9D7E5M6</accession>
<dbReference type="Pfam" id="PF01475">
    <property type="entry name" value="FUR"/>
    <property type="match status" value="1"/>
</dbReference>
<dbReference type="GO" id="GO:0008270">
    <property type="term" value="F:zinc ion binding"/>
    <property type="evidence" value="ECO:0007669"/>
    <property type="project" value="TreeGrafter"/>
</dbReference>
<dbReference type="Proteomes" id="UP000807785">
    <property type="component" value="Unassembled WGS sequence"/>
</dbReference>
<comment type="subunit">
    <text evidence="1">Homodimer.</text>
</comment>
<dbReference type="GO" id="GO:0003700">
    <property type="term" value="F:DNA-binding transcription factor activity"/>
    <property type="evidence" value="ECO:0007669"/>
    <property type="project" value="UniProtKB-UniRule"/>
</dbReference>
<keyword evidence="1" id="KW-0805">Transcription regulation</keyword>
<comment type="similarity">
    <text evidence="1">Belongs to the Fur family.</text>
</comment>
<evidence type="ECO:0000256" key="1">
    <source>
        <dbReference type="RuleBase" id="RU364037"/>
    </source>
</evidence>
<dbReference type="CDD" id="cd07153">
    <property type="entry name" value="Fur_like"/>
    <property type="match status" value="1"/>
</dbReference>
<keyword evidence="1" id="KW-0804">Transcription</keyword>
<keyword evidence="1" id="KW-0408">Iron</keyword>
<organism evidence="2 3">
    <name type="scientific">Candidatus Methylophosphatis roskildensis</name>
    <dbReference type="NCBI Taxonomy" id="2899263"/>
    <lineage>
        <taxon>Bacteria</taxon>
        <taxon>Pseudomonadati</taxon>
        <taxon>Pseudomonadota</taxon>
        <taxon>Betaproteobacteria</taxon>
        <taxon>Nitrosomonadales</taxon>
        <taxon>Sterolibacteriaceae</taxon>
        <taxon>Candidatus Methylophosphatis</taxon>
    </lineage>
</organism>
<dbReference type="SUPFAM" id="SSF46785">
    <property type="entry name" value="Winged helix' DNA-binding domain"/>
    <property type="match status" value="1"/>
</dbReference>
<comment type="subcellular location">
    <subcellularLocation>
        <location evidence="1">Cytoplasm</location>
    </subcellularLocation>
</comment>
<protein>
    <recommendedName>
        <fullName evidence="1">Ferric uptake regulation protein</fullName>
    </recommendedName>
</protein>
<dbReference type="AlphaFoldDB" id="A0A9D7E5M6"/>
<keyword evidence="1" id="KW-0862">Zinc</keyword>
<evidence type="ECO:0000313" key="3">
    <source>
        <dbReference type="Proteomes" id="UP000807785"/>
    </source>
</evidence>
<keyword evidence="1" id="KW-0963">Cytoplasm</keyword>
<keyword evidence="1" id="KW-0238">DNA-binding</keyword>
<evidence type="ECO:0000313" key="2">
    <source>
        <dbReference type="EMBL" id="MBK6971612.1"/>
    </source>
</evidence>
<dbReference type="PANTHER" id="PTHR33202:SF7">
    <property type="entry name" value="FERRIC UPTAKE REGULATION PROTEIN"/>
    <property type="match status" value="1"/>
</dbReference>
<dbReference type="Gene3D" id="1.10.10.10">
    <property type="entry name" value="Winged helix-like DNA-binding domain superfamily/Winged helix DNA-binding domain"/>
    <property type="match status" value="1"/>
</dbReference>
<gene>
    <name evidence="1" type="primary">fur</name>
    <name evidence="2" type="ORF">IPH26_01110</name>
</gene>
<keyword evidence="1" id="KW-0678">Repressor</keyword>
<keyword evidence="1" id="KW-0479">Metal-binding</keyword>